<accession>A0AA88W4W9</accession>
<gene>
    <name evidence="2" type="ORF">RJ639_004192</name>
</gene>
<name>A0AA88W4W9_9ASTE</name>
<comment type="caution">
    <text evidence="2">The sequence shown here is derived from an EMBL/GenBank/DDBJ whole genome shotgun (WGS) entry which is preliminary data.</text>
</comment>
<dbReference type="InterPro" id="IPR044809">
    <property type="entry name" value="AUF1-like"/>
</dbReference>
<dbReference type="InterPro" id="IPR036047">
    <property type="entry name" value="F-box-like_dom_sf"/>
</dbReference>
<evidence type="ECO:0000313" key="3">
    <source>
        <dbReference type="Proteomes" id="UP001188597"/>
    </source>
</evidence>
<dbReference type="Pfam" id="PF12937">
    <property type="entry name" value="F-box-like"/>
    <property type="match status" value="1"/>
</dbReference>
<dbReference type="InterPro" id="IPR001810">
    <property type="entry name" value="F-box_dom"/>
</dbReference>
<dbReference type="Proteomes" id="UP001188597">
    <property type="component" value="Unassembled WGS sequence"/>
</dbReference>
<keyword evidence="3" id="KW-1185">Reference proteome</keyword>
<dbReference type="PANTHER" id="PTHR31215">
    <property type="entry name" value="OS05G0510400 PROTEIN-RELATED"/>
    <property type="match status" value="1"/>
</dbReference>
<sequence>MKNVYPGLDYAKLNKPLQVSGQIFSFLKTGLPSEPATTHPIEPLQTQESQQIPSQFGNESIPISAAKETHMTSDHFDRLPDPLLLLIFNATSDIKTLIRCRAVSRRFNALVPQSESLVLRVDRVISPAEPDDDDDDEDGESFFLALLRSVFKSLHELVSPKHCQGHPARPQNSPTRILRGFERIRELEIELPTGDLKLEKGASIRWRAEFGKTLKSCVILGFRSVGGGGENETGTNLGVGLKMRVVWTISALIAASARHYMVKEVATAHGELRRLVVRDREGEGTVVMDEGGLREWREEGGGGGEEEDVEVGGGGGGVWWRNNRTPVPAVRMRMRHEARLELGGGVRMEGATLVVVRPVDGGGSEAVSEEEQGRDAELACGAFGGVYGEAVERLLKSRSYLLEMNSF</sequence>
<protein>
    <recommendedName>
        <fullName evidence="1">F-box domain-containing protein</fullName>
    </recommendedName>
</protein>
<proteinExistence type="predicted"/>
<dbReference type="AlphaFoldDB" id="A0AA88W4W9"/>
<dbReference type="SUPFAM" id="SSF81383">
    <property type="entry name" value="F-box domain"/>
    <property type="match status" value="1"/>
</dbReference>
<reference evidence="2" key="1">
    <citation type="submission" date="2022-12" db="EMBL/GenBank/DDBJ databases">
        <title>Draft genome assemblies for two species of Escallonia (Escalloniales).</title>
        <authorList>
            <person name="Chanderbali A."/>
            <person name="Dervinis C."/>
            <person name="Anghel I."/>
            <person name="Soltis D."/>
            <person name="Soltis P."/>
            <person name="Zapata F."/>
        </authorList>
    </citation>
    <scope>NUCLEOTIDE SEQUENCE</scope>
    <source>
        <strain evidence="2">UCBG64.0493</strain>
        <tissue evidence="2">Leaf</tissue>
    </source>
</reference>
<dbReference type="Gene3D" id="1.20.1280.50">
    <property type="match status" value="1"/>
</dbReference>
<evidence type="ECO:0000313" key="2">
    <source>
        <dbReference type="EMBL" id="KAK3019884.1"/>
    </source>
</evidence>
<organism evidence="2 3">
    <name type="scientific">Escallonia herrerae</name>
    <dbReference type="NCBI Taxonomy" id="1293975"/>
    <lineage>
        <taxon>Eukaryota</taxon>
        <taxon>Viridiplantae</taxon>
        <taxon>Streptophyta</taxon>
        <taxon>Embryophyta</taxon>
        <taxon>Tracheophyta</taxon>
        <taxon>Spermatophyta</taxon>
        <taxon>Magnoliopsida</taxon>
        <taxon>eudicotyledons</taxon>
        <taxon>Gunneridae</taxon>
        <taxon>Pentapetalae</taxon>
        <taxon>asterids</taxon>
        <taxon>campanulids</taxon>
        <taxon>Escalloniales</taxon>
        <taxon>Escalloniaceae</taxon>
        <taxon>Escallonia</taxon>
    </lineage>
</organism>
<feature type="domain" description="F-box" evidence="1">
    <location>
        <begin position="76"/>
        <end position="112"/>
    </location>
</feature>
<evidence type="ECO:0000259" key="1">
    <source>
        <dbReference type="Pfam" id="PF12937"/>
    </source>
</evidence>
<dbReference type="EMBL" id="JAVXUP010000848">
    <property type="protein sequence ID" value="KAK3019884.1"/>
    <property type="molecule type" value="Genomic_DNA"/>
</dbReference>